<dbReference type="Gene3D" id="3.30.200.20">
    <property type="entry name" value="Phosphorylase Kinase, domain 1"/>
    <property type="match status" value="1"/>
</dbReference>
<evidence type="ECO:0000256" key="11">
    <source>
        <dbReference type="ARBA" id="ARBA00023180"/>
    </source>
</evidence>
<evidence type="ECO:0000256" key="6">
    <source>
        <dbReference type="ARBA" id="ARBA00022741"/>
    </source>
</evidence>
<sequence length="470" mass="52508">MSSRNKHLPSNCSRKIPNASFEWNFSFDDDGNLTLLSAQYSYNILSQQGCFSQSIVGGNKGKARRATRKFFLIGVTVGISGLFVACLICLILYKNKKLKFISSSSKLLTRGNTSDQYFHDLEMTGPQCTQIFSYEELEEATEGFSASKELGDGGFGTVYKGNLKDSRVVAVKRLYKNSYRRIEQFLNEVEILSHLHHPNLVILYGCTARTSDELLLVYEFVPNGTVADHLHGPRSSENILTWPIRLSIAIETADALAYLHAIEPQIIHRDIKTNNILLDDGFHVKVGDFGLSRSFPLDVTHVSTVPQGTPGYVDPVYHQCYQLTDKSDVYSFGVVLVELISSKQAVDMARSNDEINLANLALNKIQRDALDELADLALGFQSDQEVRRMVSSVAELAFRCLQSDRDMRPSIKEVLEVLRVIQNGGYERDKIAEISPSKEEAHLLERGPMFSPNTVMGGWMSKSTTPNIST</sequence>
<dbReference type="SMART" id="SM00220">
    <property type="entry name" value="S_TKc"/>
    <property type="match status" value="1"/>
</dbReference>
<evidence type="ECO:0000256" key="12">
    <source>
        <dbReference type="PROSITE-ProRule" id="PRU10141"/>
    </source>
</evidence>
<dbReference type="OrthoDB" id="4062651at2759"/>
<dbReference type="Gene3D" id="1.10.510.10">
    <property type="entry name" value="Transferase(Phosphotransferase) domain 1"/>
    <property type="match status" value="1"/>
</dbReference>
<evidence type="ECO:0000256" key="14">
    <source>
        <dbReference type="SAM" id="Phobius"/>
    </source>
</evidence>
<evidence type="ECO:0000259" key="15">
    <source>
        <dbReference type="PROSITE" id="PS50011"/>
    </source>
</evidence>
<dbReference type="GO" id="GO:0005524">
    <property type="term" value="F:ATP binding"/>
    <property type="evidence" value="ECO:0007669"/>
    <property type="project" value="UniProtKB-UniRule"/>
</dbReference>
<dbReference type="FunFam" id="3.30.200.20:FF:000162">
    <property type="entry name" value="Adenine nucleotide alpha hydrolase-like domain kinase"/>
    <property type="match status" value="1"/>
</dbReference>
<feature type="transmembrane region" description="Helical" evidence="14">
    <location>
        <begin position="70"/>
        <end position="93"/>
    </location>
</feature>
<keyword evidence="11" id="KW-0325">Glycoprotein</keyword>
<keyword evidence="10 14" id="KW-0472">Membrane</keyword>
<evidence type="ECO:0000313" key="17">
    <source>
        <dbReference type="Proteomes" id="UP000623129"/>
    </source>
</evidence>
<protein>
    <submittedName>
        <fullName evidence="16">Putative serine/threonine-protein kinase</fullName>
    </submittedName>
</protein>
<feature type="binding site" evidence="12">
    <location>
        <position position="172"/>
    </location>
    <ligand>
        <name>ATP</name>
        <dbReference type="ChEBI" id="CHEBI:30616"/>
    </ligand>
</feature>
<accession>A0A833VMQ9</accession>
<keyword evidence="8 12" id="KW-0067">ATP-binding</keyword>
<keyword evidence="5" id="KW-0732">Signal</keyword>
<dbReference type="GO" id="GO:0004674">
    <property type="term" value="F:protein serine/threonine kinase activity"/>
    <property type="evidence" value="ECO:0007669"/>
    <property type="project" value="UniProtKB-KW"/>
</dbReference>
<dbReference type="EMBL" id="SWLB01000015">
    <property type="protein sequence ID" value="KAF3328889.1"/>
    <property type="molecule type" value="Genomic_DNA"/>
</dbReference>
<dbReference type="Proteomes" id="UP000623129">
    <property type="component" value="Unassembled WGS sequence"/>
</dbReference>
<dbReference type="PANTHER" id="PTHR46008:SF2">
    <property type="entry name" value="LEAF RUST 10 DISEASE-RESISTANCE LOCUS RECEPTOR-LIKE PROTEIN KINASE-LIKE 1.4"/>
    <property type="match status" value="1"/>
</dbReference>
<organism evidence="16 17">
    <name type="scientific">Carex littledalei</name>
    <dbReference type="NCBI Taxonomy" id="544730"/>
    <lineage>
        <taxon>Eukaryota</taxon>
        <taxon>Viridiplantae</taxon>
        <taxon>Streptophyta</taxon>
        <taxon>Embryophyta</taxon>
        <taxon>Tracheophyta</taxon>
        <taxon>Spermatophyta</taxon>
        <taxon>Magnoliopsida</taxon>
        <taxon>Liliopsida</taxon>
        <taxon>Poales</taxon>
        <taxon>Cyperaceae</taxon>
        <taxon>Cyperoideae</taxon>
        <taxon>Cariceae</taxon>
        <taxon>Carex</taxon>
        <taxon>Carex subgen. Euthyceras</taxon>
    </lineage>
</organism>
<evidence type="ECO:0000256" key="3">
    <source>
        <dbReference type="ARBA" id="ARBA00022679"/>
    </source>
</evidence>
<gene>
    <name evidence="16" type="ORF">FCM35_KLT05967</name>
</gene>
<dbReference type="PROSITE" id="PS00107">
    <property type="entry name" value="PROTEIN_KINASE_ATP"/>
    <property type="match status" value="1"/>
</dbReference>
<comment type="subcellular location">
    <subcellularLocation>
        <location evidence="1">Membrane</location>
        <topology evidence="1">Single-pass membrane protein</topology>
    </subcellularLocation>
</comment>
<dbReference type="GO" id="GO:0005886">
    <property type="term" value="C:plasma membrane"/>
    <property type="evidence" value="ECO:0007669"/>
    <property type="project" value="UniProtKB-ARBA"/>
</dbReference>
<name>A0A833VMQ9_9POAL</name>
<dbReference type="Pfam" id="PF00069">
    <property type="entry name" value="Pkinase"/>
    <property type="match status" value="1"/>
</dbReference>
<evidence type="ECO:0000313" key="16">
    <source>
        <dbReference type="EMBL" id="KAF3328889.1"/>
    </source>
</evidence>
<feature type="domain" description="Protein kinase" evidence="15">
    <location>
        <begin position="144"/>
        <end position="421"/>
    </location>
</feature>
<evidence type="ECO:0000256" key="7">
    <source>
        <dbReference type="ARBA" id="ARBA00022777"/>
    </source>
</evidence>
<keyword evidence="2 13" id="KW-0723">Serine/threonine-protein kinase</keyword>
<dbReference type="PANTHER" id="PTHR46008">
    <property type="entry name" value="LEAF RUST 10 DISEASE-RESISTANCE LOCUS RECEPTOR-LIKE PROTEIN KINASE-LIKE 1.4"/>
    <property type="match status" value="1"/>
</dbReference>
<evidence type="ECO:0000256" key="5">
    <source>
        <dbReference type="ARBA" id="ARBA00022729"/>
    </source>
</evidence>
<keyword evidence="6 12" id="KW-0547">Nucleotide-binding</keyword>
<dbReference type="PROSITE" id="PS50011">
    <property type="entry name" value="PROTEIN_KINASE_DOM"/>
    <property type="match status" value="1"/>
</dbReference>
<dbReference type="FunFam" id="1.10.510.10:FF:000161">
    <property type="entry name" value="Wall-associated receptor kinase-like 20"/>
    <property type="match status" value="1"/>
</dbReference>
<dbReference type="SUPFAM" id="SSF56112">
    <property type="entry name" value="Protein kinase-like (PK-like)"/>
    <property type="match status" value="1"/>
</dbReference>
<dbReference type="InterPro" id="IPR017441">
    <property type="entry name" value="Protein_kinase_ATP_BS"/>
</dbReference>
<keyword evidence="4 14" id="KW-0812">Transmembrane</keyword>
<keyword evidence="7 16" id="KW-0418">Kinase</keyword>
<evidence type="ECO:0000256" key="4">
    <source>
        <dbReference type="ARBA" id="ARBA00022692"/>
    </source>
</evidence>
<evidence type="ECO:0000256" key="2">
    <source>
        <dbReference type="ARBA" id="ARBA00022527"/>
    </source>
</evidence>
<proteinExistence type="inferred from homology"/>
<dbReference type="InterPro" id="IPR011009">
    <property type="entry name" value="Kinase-like_dom_sf"/>
</dbReference>
<evidence type="ECO:0000256" key="13">
    <source>
        <dbReference type="RuleBase" id="RU000304"/>
    </source>
</evidence>
<evidence type="ECO:0000256" key="8">
    <source>
        <dbReference type="ARBA" id="ARBA00022840"/>
    </source>
</evidence>
<dbReference type="InterPro" id="IPR008271">
    <property type="entry name" value="Ser/Thr_kinase_AS"/>
</dbReference>
<dbReference type="AlphaFoldDB" id="A0A833VMQ9"/>
<comment type="similarity">
    <text evidence="13">Belongs to the protein kinase superfamily.</text>
</comment>
<evidence type="ECO:0000256" key="1">
    <source>
        <dbReference type="ARBA" id="ARBA00004167"/>
    </source>
</evidence>
<keyword evidence="17" id="KW-1185">Reference proteome</keyword>
<evidence type="ECO:0000256" key="9">
    <source>
        <dbReference type="ARBA" id="ARBA00022989"/>
    </source>
</evidence>
<evidence type="ECO:0000256" key="10">
    <source>
        <dbReference type="ARBA" id="ARBA00023136"/>
    </source>
</evidence>
<keyword evidence="9 14" id="KW-1133">Transmembrane helix</keyword>
<comment type="caution">
    <text evidence="16">The sequence shown here is derived from an EMBL/GenBank/DDBJ whole genome shotgun (WGS) entry which is preliminary data.</text>
</comment>
<dbReference type="InterPro" id="IPR000719">
    <property type="entry name" value="Prot_kinase_dom"/>
</dbReference>
<reference evidence="16" key="1">
    <citation type="submission" date="2020-01" db="EMBL/GenBank/DDBJ databases">
        <title>Genome sequence of Kobresia littledalei, the first chromosome-level genome in the family Cyperaceae.</title>
        <authorList>
            <person name="Qu G."/>
        </authorList>
    </citation>
    <scope>NUCLEOTIDE SEQUENCE</scope>
    <source>
        <strain evidence="16">C.B.Clarke</strain>
        <tissue evidence="16">Leaf</tissue>
    </source>
</reference>
<dbReference type="PROSITE" id="PS00108">
    <property type="entry name" value="PROTEIN_KINASE_ST"/>
    <property type="match status" value="1"/>
</dbReference>
<keyword evidence="3" id="KW-0808">Transferase</keyword>